<reference evidence="2 3" key="1">
    <citation type="journal article" date="2023" name="Mol. Biol. Evol.">
        <title>Genomics of Secondarily Temperate Adaptation in the Only Non-Antarctic Icefish.</title>
        <authorList>
            <person name="Rivera-Colon A.G."/>
            <person name="Rayamajhi N."/>
            <person name="Minhas B.F."/>
            <person name="Madrigal G."/>
            <person name="Bilyk K.T."/>
            <person name="Yoon V."/>
            <person name="Hune M."/>
            <person name="Gregory S."/>
            <person name="Cheng C.H.C."/>
            <person name="Catchen J.M."/>
        </authorList>
    </citation>
    <scope>NUCLEOTIDE SEQUENCE [LARGE SCALE GENOMIC DNA]</scope>
    <source>
        <tissue evidence="2">White muscle</tissue>
    </source>
</reference>
<dbReference type="EMBL" id="JAURVH010001520">
    <property type="protein sequence ID" value="KAK5924898.1"/>
    <property type="molecule type" value="Genomic_DNA"/>
</dbReference>
<evidence type="ECO:0000313" key="3">
    <source>
        <dbReference type="Proteomes" id="UP001331515"/>
    </source>
</evidence>
<sequence length="125" mass="14083">MEGGGSGKEMCPLSETEHQVAGSGLEAFEDDPWSLRWDGLSHRSGQKWRGGEPGAPREPADHADYWRGPSLAAPSHITAQTARVYWLHPNKQANTDDSLVHNTLNRHHMRTIGRSYTEEQRKIWV</sequence>
<proteinExistence type="predicted"/>
<protein>
    <submittedName>
        <fullName evidence="2">Uncharacterized protein</fullName>
    </submittedName>
</protein>
<evidence type="ECO:0000313" key="2">
    <source>
        <dbReference type="EMBL" id="KAK5924898.1"/>
    </source>
</evidence>
<organism evidence="2 3">
    <name type="scientific">Champsocephalus gunnari</name>
    <name type="common">Mackerel icefish</name>
    <dbReference type="NCBI Taxonomy" id="52237"/>
    <lineage>
        <taxon>Eukaryota</taxon>
        <taxon>Metazoa</taxon>
        <taxon>Chordata</taxon>
        <taxon>Craniata</taxon>
        <taxon>Vertebrata</taxon>
        <taxon>Euteleostomi</taxon>
        <taxon>Actinopterygii</taxon>
        <taxon>Neopterygii</taxon>
        <taxon>Teleostei</taxon>
        <taxon>Neoteleostei</taxon>
        <taxon>Acanthomorphata</taxon>
        <taxon>Eupercaria</taxon>
        <taxon>Perciformes</taxon>
        <taxon>Notothenioidei</taxon>
        <taxon>Channichthyidae</taxon>
        <taxon>Champsocephalus</taxon>
    </lineage>
</organism>
<evidence type="ECO:0000256" key="1">
    <source>
        <dbReference type="SAM" id="MobiDB-lite"/>
    </source>
</evidence>
<feature type="region of interest" description="Disordered" evidence="1">
    <location>
        <begin position="1"/>
        <end position="21"/>
    </location>
</feature>
<keyword evidence="3" id="KW-1185">Reference proteome</keyword>
<accession>A0AAN8DVC5</accession>
<comment type="caution">
    <text evidence="2">The sequence shown here is derived from an EMBL/GenBank/DDBJ whole genome shotgun (WGS) entry which is preliminary data.</text>
</comment>
<dbReference type="AlphaFoldDB" id="A0AAN8DVC5"/>
<feature type="region of interest" description="Disordered" evidence="1">
    <location>
        <begin position="42"/>
        <end position="62"/>
    </location>
</feature>
<gene>
    <name evidence="2" type="ORF">CgunFtcFv8_017472</name>
</gene>
<name>A0AAN8DVC5_CHAGU</name>
<dbReference type="Proteomes" id="UP001331515">
    <property type="component" value="Unassembled WGS sequence"/>
</dbReference>